<reference evidence="3 4" key="1">
    <citation type="submission" date="2016-08" db="EMBL/GenBank/DDBJ databases">
        <authorList>
            <consortium name="Pathogen Informatics"/>
        </authorList>
    </citation>
    <scope>NUCLEOTIDE SEQUENCE [LARGE SCALE GENOMIC DNA]</scope>
    <source>
        <strain evidence="3 4">DK</strain>
    </source>
</reference>
<accession>A0A1D3LA47</accession>
<protein>
    <submittedName>
        <fullName evidence="3">Plasmodium variant antigen protein Cir/Yir/Bir, putative</fullName>
    </submittedName>
</protein>
<evidence type="ECO:0000256" key="1">
    <source>
        <dbReference type="SAM" id="MobiDB-lite"/>
    </source>
</evidence>
<name>A0A1D3LA47_PLACE</name>
<feature type="region of interest" description="Disordered" evidence="1">
    <location>
        <begin position="231"/>
        <end position="274"/>
    </location>
</feature>
<organism evidence="3 4">
    <name type="scientific">Plasmodium chabaudi adami</name>
    <dbReference type="NCBI Taxonomy" id="5826"/>
    <lineage>
        <taxon>Eukaryota</taxon>
        <taxon>Sar</taxon>
        <taxon>Alveolata</taxon>
        <taxon>Apicomplexa</taxon>
        <taxon>Aconoidasida</taxon>
        <taxon>Haemosporida</taxon>
        <taxon>Plasmodiidae</taxon>
        <taxon>Plasmodium</taxon>
        <taxon>Plasmodium (Vinckeia)</taxon>
    </lineage>
</organism>
<proteinExistence type="predicted"/>
<evidence type="ECO:0000256" key="2">
    <source>
        <dbReference type="SAM" id="Phobius"/>
    </source>
</evidence>
<feature type="transmembrane region" description="Helical" evidence="2">
    <location>
        <begin position="296"/>
        <end position="319"/>
    </location>
</feature>
<dbReference type="Proteomes" id="UP000195879">
    <property type="component" value="Unassembled WGS sequence"/>
</dbReference>
<keyword evidence="2" id="KW-1133">Transmembrane helix</keyword>
<keyword evidence="2" id="KW-0812">Transmembrane</keyword>
<evidence type="ECO:0000313" key="3">
    <source>
        <dbReference type="EMBL" id="SCL93882.1"/>
    </source>
</evidence>
<gene>
    <name evidence="3" type="ORF">PCHDK_000535000</name>
</gene>
<dbReference type="InterPro" id="IPR006477">
    <property type="entry name" value="Yir_bir_cir"/>
</dbReference>
<dbReference type="AlphaFoldDB" id="A0A1D3LA47"/>
<evidence type="ECO:0000313" key="4">
    <source>
        <dbReference type="Proteomes" id="UP000195879"/>
    </source>
</evidence>
<feature type="compositionally biased region" description="Polar residues" evidence="1">
    <location>
        <begin position="243"/>
        <end position="260"/>
    </location>
</feature>
<sequence length="341" mass="39047">MSKEVCDAINQIEEIIVLDKKSQNYTFSDDITKAYCRNQNCDTDGKILSSGFISLLNYANSGDDDDVLENDQLSQYAILWLSYKIKQNTKIAAGIDDIYSLLIRNNDWFSEYREYIEKKKSVMKIYFSYLNNLYTLLKKICDTINKCNDPSSNNTECIDYANKCVSLYQEFVKTGPKHHLYCSTYCSVLSNLKNDYEKFRGGNNKKNLPEFKMPKEVESCESLCKSAEQKSKADELTNEEPEQVTSLENSSCGQSTNVLKDSQEEPQSEIKAQVDESSSVTFPTVNLTSINNANKLPYIAIPFVLIPIIFAISYKYLILGRKKMLKRKKPLKKIINLCDEK</sequence>
<dbReference type="Pfam" id="PF06022">
    <property type="entry name" value="Cir_Bir_Yir"/>
    <property type="match status" value="1"/>
</dbReference>
<keyword evidence="2" id="KW-0472">Membrane</keyword>
<dbReference type="EMBL" id="FMIO01000430">
    <property type="protein sequence ID" value="SCL93882.1"/>
    <property type="molecule type" value="Genomic_DNA"/>
</dbReference>